<keyword evidence="1" id="KW-0812">Transmembrane</keyword>
<protein>
    <submittedName>
        <fullName evidence="2">Uncharacterized protein</fullName>
    </submittedName>
</protein>
<reference evidence="2 3" key="1">
    <citation type="journal article" date="2017" name="Genome Announc.">
        <title>Genome sequence of the saprophytic ascomycete Epicoccum nigrum ICMP 19927 strain isolated from New Zealand.</title>
        <authorList>
            <person name="Fokin M."/>
            <person name="Fleetwood D."/>
            <person name="Weir B.S."/>
            <person name="Villas-Boas S.G."/>
        </authorList>
    </citation>
    <scope>NUCLEOTIDE SEQUENCE [LARGE SCALE GENOMIC DNA]</scope>
    <source>
        <strain evidence="2 3">ICMP 19927</strain>
    </source>
</reference>
<feature type="transmembrane region" description="Helical" evidence="1">
    <location>
        <begin position="69"/>
        <end position="89"/>
    </location>
</feature>
<accession>A0A1Y2MEH1</accession>
<organism evidence="2 3">
    <name type="scientific">Epicoccum nigrum</name>
    <name type="common">Soil fungus</name>
    <name type="synonym">Epicoccum purpurascens</name>
    <dbReference type="NCBI Taxonomy" id="105696"/>
    <lineage>
        <taxon>Eukaryota</taxon>
        <taxon>Fungi</taxon>
        <taxon>Dikarya</taxon>
        <taxon>Ascomycota</taxon>
        <taxon>Pezizomycotina</taxon>
        <taxon>Dothideomycetes</taxon>
        <taxon>Pleosporomycetidae</taxon>
        <taxon>Pleosporales</taxon>
        <taxon>Pleosporineae</taxon>
        <taxon>Didymellaceae</taxon>
        <taxon>Epicoccum</taxon>
    </lineage>
</organism>
<keyword evidence="3" id="KW-1185">Reference proteome</keyword>
<evidence type="ECO:0000256" key="1">
    <source>
        <dbReference type="SAM" id="Phobius"/>
    </source>
</evidence>
<proteinExistence type="predicted"/>
<dbReference type="PANTHER" id="PTHR35394">
    <property type="entry name" value="DUF3176 DOMAIN-CONTAINING PROTEIN"/>
    <property type="match status" value="1"/>
</dbReference>
<sequence>MLRYKNYVAGPSLRELKMNPFLAPNNVSRHMERLATALSNAIRSDNDSNEMTTGQAYNRKHFIEVRWEWLAFPIALLVLSLGFLVATIGKTSSVEHVELGVWKTSAMPALIYSLPEEYHGELHGHSSEGTERSNSAKKVKLQLVPKQGWRVSGPRISSPTQFRRLNHQAPPGWI</sequence>
<dbReference type="InParanoid" id="A0A1Y2MEH1"/>
<name>A0A1Y2MEH1_EPING</name>
<evidence type="ECO:0000313" key="3">
    <source>
        <dbReference type="Proteomes" id="UP000193240"/>
    </source>
</evidence>
<dbReference type="AlphaFoldDB" id="A0A1Y2MEH1"/>
<keyword evidence="1" id="KW-1133">Transmembrane helix</keyword>
<evidence type="ECO:0000313" key="2">
    <source>
        <dbReference type="EMBL" id="OSS53628.1"/>
    </source>
</evidence>
<gene>
    <name evidence="2" type="ORF">B5807_00042</name>
</gene>
<dbReference type="EMBL" id="KZ107838">
    <property type="protein sequence ID" value="OSS53628.1"/>
    <property type="molecule type" value="Genomic_DNA"/>
</dbReference>
<keyword evidence="1" id="KW-0472">Membrane</keyword>
<dbReference type="Proteomes" id="UP000193240">
    <property type="component" value="Unassembled WGS sequence"/>
</dbReference>
<dbReference type="PANTHER" id="PTHR35394:SF5">
    <property type="entry name" value="DUF3176 DOMAIN-CONTAINING PROTEIN"/>
    <property type="match status" value="1"/>
</dbReference>